<gene>
    <name evidence="1" type="ORF">EYQ16_05210</name>
</gene>
<dbReference type="Proteomes" id="UP000589516">
    <property type="component" value="Unassembled WGS sequence"/>
</dbReference>
<proteinExistence type="predicted"/>
<comment type="caution">
    <text evidence="1">The sequence shown here is derived from an EMBL/GenBank/DDBJ whole genome shotgun (WGS) entry which is preliminary data.</text>
</comment>
<sequence>MKEPGRSEVAQLWLALLSQPLELNAVAAATGLEPALVAKLATHPEATDFIAQATAGEELELRARLGWLLERLHGKMRLRKHEWNLLEQQLRHHLGPHVEHHWSEEGTVTRDLDLRPAGEWVLNELSFTGGFALWFREHEEEGGADLSTLASQAAGAPVEARGELEFDRSRLELLEGLPQRVLRALSNMSPAGKLAYRSLELAVMKGLAQGDRTREQRMRGAARPWWRLWG</sequence>
<reference evidence="2" key="1">
    <citation type="journal article" date="2019" name="bioRxiv">
        <title>Genome diversification in globally distributed novel marine Proteobacteria is linked to environmental adaptation.</title>
        <authorList>
            <person name="Zhou Z."/>
            <person name="Tran P.Q."/>
            <person name="Kieft K."/>
            <person name="Anantharaman K."/>
        </authorList>
    </citation>
    <scope>NUCLEOTIDE SEQUENCE [LARGE SCALE GENOMIC DNA]</scope>
</reference>
<name>A0A7C7ZFW2_9ARCH</name>
<dbReference type="AlphaFoldDB" id="A0A7C7ZFW2"/>
<protein>
    <submittedName>
        <fullName evidence="1">Uncharacterized protein</fullName>
    </submittedName>
</protein>
<evidence type="ECO:0000313" key="1">
    <source>
        <dbReference type="EMBL" id="HIG63893.1"/>
    </source>
</evidence>
<organism evidence="1 2">
    <name type="scientific">Marine Group III euryarchaeote</name>
    <dbReference type="NCBI Taxonomy" id="2173149"/>
    <lineage>
        <taxon>Archaea</taxon>
        <taxon>Methanobacteriati</taxon>
        <taxon>Thermoplasmatota</taxon>
        <taxon>Thermoplasmata</taxon>
        <taxon>Candidatus Thermoprofundales</taxon>
    </lineage>
</organism>
<accession>A0A7C7ZFW2</accession>
<evidence type="ECO:0000313" key="2">
    <source>
        <dbReference type="Proteomes" id="UP000589516"/>
    </source>
</evidence>
<dbReference type="EMBL" id="DUAV01000032">
    <property type="protein sequence ID" value="HIG63893.1"/>
    <property type="molecule type" value="Genomic_DNA"/>
</dbReference>